<protein>
    <submittedName>
        <fullName evidence="1">Protein Jade-1</fullName>
    </submittedName>
</protein>
<dbReference type="AlphaFoldDB" id="A0A5B6V8D5"/>
<dbReference type="Proteomes" id="UP000325315">
    <property type="component" value="Unassembled WGS sequence"/>
</dbReference>
<reference evidence="2" key="1">
    <citation type="journal article" date="2019" name="Plant Biotechnol. J.">
        <title>Genome sequencing of the Australian wild diploid species Gossypium australe highlights disease resistance and delayed gland morphogenesis.</title>
        <authorList>
            <person name="Cai Y."/>
            <person name="Cai X."/>
            <person name="Wang Q."/>
            <person name="Wang P."/>
            <person name="Zhang Y."/>
            <person name="Cai C."/>
            <person name="Xu Y."/>
            <person name="Wang K."/>
            <person name="Zhou Z."/>
            <person name="Wang C."/>
            <person name="Geng S."/>
            <person name="Li B."/>
            <person name="Dong Q."/>
            <person name="Hou Y."/>
            <person name="Wang H."/>
            <person name="Ai P."/>
            <person name="Liu Z."/>
            <person name="Yi F."/>
            <person name="Sun M."/>
            <person name="An G."/>
            <person name="Cheng J."/>
            <person name="Zhang Y."/>
            <person name="Shi Q."/>
            <person name="Xie Y."/>
            <person name="Shi X."/>
            <person name="Chang Y."/>
            <person name="Huang F."/>
            <person name="Chen Y."/>
            <person name="Hong S."/>
            <person name="Mi L."/>
            <person name="Sun Q."/>
            <person name="Zhang L."/>
            <person name="Zhou B."/>
            <person name="Peng R."/>
            <person name="Zhang X."/>
            <person name="Liu F."/>
        </authorList>
    </citation>
    <scope>NUCLEOTIDE SEQUENCE [LARGE SCALE GENOMIC DNA]</scope>
    <source>
        <strain evidence="2">cv. PA1801</strain>
    </source>
</reference>
<evidence type="ECO:0000313" key="2">
    <source>
        <dbReference type="Proteomes" id="UP000325315"/>
    </source>
</evidence>
<name>A0A5B6V8D5_9ROSI</name>
<gene>
    <name evidence="1" type="ORF">EPI10_000477</name>
</gene>
<dbReference type="EMBL" id="SMMG02000007">
    <property type="protein sequence ID" value="KAA3465286.1"/>
    <property type="molecule type" value="Genomic_DNA"/>
</dbReference>
<sequence>MLIRASVASMPYEPRDVTRDGEILAYHLFLEGSLGIVGQRNGDLLIKKKKRKGPTVRAGVVLSPECSHCGGIVDLDHILFGCGCSIVWGAVEIVHGQDFAYQLLVELLGASSFESSLPCASVLSLVWSEFTCVAEEGFKFATVVGVCLCSGCRRTTSSDWECFASVGLCGPSLAATSLGLLKCNTTSLDHGMAVGFGVIIRDSGGRLTTDVSEFGKLAPTIAE</sequence>
<keyword evidence="2" id="KW-1185">Reference proteome</keyword>
<proteinExistence type="predicted"/>
<accession>A0A5B6V8D5</accession>
<dbReference type="OrthoDB" id="20839at2759"/>
<organism evidence="1 2">
    <name type="scientific">Gossypium australe</name>
    <dbReference type="NCBI Taxonomy" id="47621"/>
    <lineage>
        <taxon>Eukaryota</taxon>
        <taxon>Viridiplantae</taxon>
        <taxon>Streptophyta</taxon>
        <taxon>Embryophyta</taxon>
        <taxon>Tracheophyta</taxon>
        <taxon>Spermatophyta</taxon>
        <taxon>Magnoliopsida</taxon>
        <taxon>eudicotyledons</taxon>
        <taxon>Gunneridae</taxon>
        <taxon>Pentapetalae</taxon>
        <taxon>rosids</taxon>
        <taxon>malvids</taxon>
        <taxon>Malvales</taxon>
        <taxon>Malvaceae</taxon>
        <taxon>Malvoideae</taxon>
        <taxon>Gossypium</taxon>
    </lineage>
</organism>
<comment type="caution">
    <text evidence="1">The sequence shown here is derived from an EMBL/GenBank/DDBJ whole genome shotgun (WGS) entry which is preliminary data.</text>
</comment>
<evidence type="ECO:0000313" key="1">
    <source>
        <dbReference type="EMBL" id="KAA3465286.1"/>
    </source>
</evidence>